<reference evidence="1" key="1">
    <citation type="submission" date="2020-05" db="EMBL/GenBank/DDBJ databases">
        <authorList>
            <person name="Chiriac C."/>
            <person name="Salcher M."/>
            <person name="Ghai R."/>
            <person name="Kavagutti S V."/>
        </authorList>
    </citation>
    <scope>NUCLEOTIDE SEQUENCE</scope>
</reference>
<organism evidence="1">
    <name type="scientific">uncultured Caudovirales phage</name>
    <dbReference type="NCBI Taxonomy" id="2100421"/>
    <lineage>
        <taxon>Viruses</taxon>
        <taxon>Duplodnaviria</taxon>
        <taxon>Heunggongvirae</taxon>
        <taxon>Uroviricota</taxon>
        <taxon>Caudoviricetes</taxon>
        <taxon>Peduoviridae</taxon>
        <taxon>Maltschvirus</taxon>
        <taxon>Maltschvirus maltsch</taxon>
    </lineage>
</organism>
<gene>
    <name evidence="1" type="ORF">UFOVP1631_155</name>
</gene>
<protein>
    <submittedName>
        <fullName evidence="1">Uncharacterized protein</fullName>
    </submittedName>
</protein>
<accession>A0A6J5T1E3</accession>
<evidence type="ECO:0000313" key="1">
    <source>
        <dbReference type="EMBL" id="CAB4221076.1"/>
    </source>
</evidence>
<dbReference type="NCBIfam" id="TIGR04387">
    <property type="entry name" value="capsid_maj_N4"/>
    <property type="match status" value="1"/>
</dbReference>
<sequence length="376" mass="39963">MASAITGTGQLAGAPTAYSGSNSSLNQAIQTIWSKEILFQAMPILRFEQFAVKKTELGVAPGLRVNFLRYKNFGIDPTPLTEGVRMTTNALTAEQIAITVAEHGYAVAVSELLLNASFDDVMASASRLLGRHMAQYLDVQARNTLSAATSAVFGYDRSGIVGGAFTNYDEGTAGTQIADLDGNFKLTTGAIKDAALTLAGKNIPRLGETYVQFVHPKQSRDLRSNPEFIEVTKYAAPGNFMLGEIGRLYDVVFIETTQVKKLAASAAYTTSTSVGVPADQYSVPVKANTAPGSGGNPESADYTAEKGYLTAASGNSAEVYESIMIGDNAFGHAISLPVELRDGGVLDFGREHALAWYAIWGLGVITDQAIVKVYTN</sequence>
<dbReference type="EMBL" id="LR797501">
    <property type="protein sequence ID" value="CAB4221076.1"/>
    <property type="molecule type" value="Genomic_DNA"/>
</dbReference>
<name>A0A6J5T1E3_9CAUD</name>
<proteinExistence type="predicted"/>